<evidence type="ECO:0000313" key="2">
    <source>
        <dbReference type="Proteomes" id="UP001373714"/>
    </source>
</evidence>
<reference evidence="1 2" key="1">
    <citation type="submission" date="2019-10" db="EMBL/GenBank/DDBJ databases">
        <authorList>
            <person name="Palmer J.M."/>
        </authorList>
    </citation>
    <scope>NUCLEOTIDE SEQUENCE [LARGE SCALE GENOMIC DNA]</scope>
    <source>
        <strain evidence="1 2">TWF730</strain>
    </source>
</reference>
<name>A0AAV9VMZ2_9PEZI</name>
<dbReference type="Proteomes" id="UP001373714">
    <property type="component" value="Unassembled WGS sequence"/>
</dbReference>
<organism evidence="1 2">
    <name type="scientific">Orbilia blumenaviensis</name>
    <dbReference type="NCBI Taxonomy" id="1796055"/>
    <lineage>
        <taxon>Eukaryota</taxon>
        <taxon>Fungi</taxon>
        <taxon>Dikarya</taxon>
        <taxon>Ascomycota</taxon>
        <taxon>Pezizomycotina</taxon>
        <taxon>Orbiliomycetes</taxon>
        <taxon>Orbiliales</taxon>
        <taxon>Orbiliaceae</taxon>
        <taxon>Orbilia</taxon>
    </lineage>
</organism>
<dbReference type="EMBL" id="JAVHNS010000001">
    <property type="protein sequence ID" value="KAK6362708.1"/>
    <property type="molecule type" value="Genomic_DNA"/>
</dbReference>
<evidence type="ECO:0008006" key="3">
    <source>
        <dbReference type="Google" id="ProtNLM"/>
    </source>
</evidence>
<dbReference type="PANTHER" id="PTHR42791">
    <property type="entry name" value="GNAT FAMILY ACETYLTRANSFERASE"/>
    <property type="match status" value="1"/>
</dbReference>
<dbReference type="PANTHER" id="PTHR42791:SF2">
    <property type="entry name" value="N-ACETYLTRANSFERASE DOMAIN-CONTAINING PROTEIN"/>
    <property type="match status" value="1"/>
</dbReference>
<comment type="caution">
    <text evidence="1">The sequence shown here is derived from an EMBL/GenBank/DDBJ whole genome shotgun (WGS) entry which is preliminary data.</text>
</comment>
<dbReference type="InterPro" id="IPR052523">
    <property type="entry name" value="Trichothecene_AcTrans"/>
</dbReference>
<dbReference type="Gene3D" id="3.40.630.30">
    <property type="match status" value="1"/>
</dbReference>
<dbReference type="AlphaFoldDB" id="A0AAV9VMZ2"/>
<protein>
    <recommendedName>
        <fullName evidence="3">N-acetyltransferase domain-containing protein</fullName>
    </recommendedName>
</protein>
<accession>A0AAV9VMZ2</accession>
<keyword evidence="2" id="KW-1185">Reference proteome</keyword>
<proteinExistence type="predicted"/>
<sequence>MDINPNSRPVLPPGFESRRATLEDVEALTQIWFTSFNATHDFWKFLTPENESTGKWLNELWTLGIKAGPSVFITWVAEDLSKDRKVVAFTRWQPPQPNGSIDVPFPDFTPDWDEKVAEALWGGIENFRRELMGSRPHWFAEFTCVDAAYQNSGIGPELANWGCRQAAAEGLEVYCETVPFSRNLLFNRMGVVGMRTLTIPKRPGHFDAYEIIAGIRPPTAAIYSPKKARLSKL</sequence>
<dbReference type="SUPFAM" id="SSF55729">
    <property type="entry name" value="Acyl-CoA N-acyltransferases (Nat)"/>
    <property type="match status" value="1"/>
</dbReference>
<gene>
    <name evidence="1" type="ORF">TWF730_000164</name>
</gene>
<dbReference type="InterPro" id="IPR016181">
    <property type="entry name" value="Acyl_CoA_acyltransferase"/>
</dbReference>
<evidence type="ECO:0000313" key="1">
    <source>
        <dbReference type="EMBL" id="KAK6362708.1"/>
    </source>
</evidence>